<dbReference type="EMBL" id="AWUE01003115">
    <property type="protein sequence ID" value="OMP13840.1"/>
    <property type="molecule type" value="Genomic_DNA"/>
</dbReference>
<accession>A0A1R3L3I6</accession>
<evidence type="ECO:0000313" key="3">
    <source>
        <dbReference type="Proteomes" id="UP000187203"/>
    </source>
</evidence>
<feature type="non-terminal residue" evidence="2">
    <location>
        <position position="1"/>
    </location>
</feature>
<name>A0A1R3L3I6_9ROSI</name>
<gene>
    <name evidence="2" type="ORF">COLO4_00843</name>
</gene>
<dbReference type="Proteomes" id="UP000187203">
    <property type="component" value="Unassembled WGS sequence"/>
</dbReference>
<dbReference type="AlphaFoldDB" id="A0A1R3L3I6"/>
<reference evidence="3" key="1">
    <citation type="submission" date="2013-09" db="EMBL/GenBank/DDBJ databases">
        <title>Corchorus olitorius genome sequencing.</title>
        <authorList>
            <person name="Alam M."/>
            <person name="Haque M.S."/>
            <person name="Islam M.S."/>
            <person name="Emdad E.M."/>
            <person name="Islam M.M."/>
            <person name="Ahmed B."/>
            <person name="Halim A."/>
            <person name="Hossen Q.M.M."/>
            <person name="Hossain M.Z."/>
            <person name="Ahmed R."/>
            <person name="Khan M.M."/>
            <person name="Islam R."/>
            <person name="Rashid M.M."/>
            <person name="Khan S.A."/>
            <person name="Rahman M.S."/>
            <person name="Alam M."/>
            <person name="Yahiya A.S."/>
            <person name="Khan M.S."/>
            <person name="Azam M.S."/>
            <person name="Haque T."/>
            <person name="Lashkar M.Z.H."/>
            <person name="Akhand A.I."/>
            <person name="Morshed G."/>
            <person name="Roy S."/>
            <person name="Uddin K.S."/>
            <person name="Rabeya T."/>
            <person name="Hossain A.S."/>
            <person name="Chowdhury A."/>
            <person name="Snigdha A.R."/>
            <person name="Mortoza M.S."/>
            <person name="Matin S.A."/>
            <person name="Hoque S.M.E."/>
            <person name="Islam M.K."/>
            <person name="Roy D.K."/>
            <person name="Haider R."/>
            <person name="Moosa M.M."/>
            <person name="Elias S.M."/>
            <person name="Hasan A.M."/>
            <person name="Jahan S."/>
            <person name="Shafiuddin M."/>
            <person name="Mahmood N."/>
            <person name="Shommy N.S."/>
        </authorList>
    </citation>
    <scope>NUCLEOTIDE SEQUENCE [LARGE SCALE GENOMIC DNA]</scope>
    <source>
        <strain evidence="3">cv. O-4</strain>
    </source>
</reference>
<feature type="region of interest" description="Disordered" evidence="1">
    <location>
        <begin position="12"/>
        <end position="114"/>
    </location>
</feature>
<evidence type="ECO:0000313" key="2">
    <source>
        <dbReference type="EMBL" id="OMP13840.1"/>
    </source>
</evidence>
<keyword evidence="3" id="KW-1185">Reference proteome</keyword>
<feature type="compositionally biased region" description="Low complexity" evidence="1">
    <location>
        <begin position="18"/>
        <end position="29"/>
    </location>
</feature>
<evidence type="ECO:0000256" key="1">
    <source>
        <dbReference type="SAM" id="MobiDB-lite"/>
    </source>
</evidence>
<comment type="caution">
    <text evidence="2">The sequence shown here is derived from an EMBL/GenBank/DDBJ whole genome shotgun (WGS) entry which is preliminary data.</text>
</comment>
<organism evidence="2 3">
    <name type="scientific">Corchorus olitorius</name>
    <dbReference type="NCBI Taxonomy" id="93759"/>
    <lineage>
        <taxon>Eukaryota</taxon>
        <taxon>Viridiplantae</taxon>
        <taxon>Streptophyta</taxon>
        <taxon>Embryophyta</taxon>
        <taxon>Tracheophyta</taxon>
        <taxon>Spermatophyta</taxon>
        <taxon>Magnoliopsida</taxon>
        <taxon>eudicotyledons</taxon>
        <taxon>Gunneridae</taxon>
        <taxon>Pentapetalae</taxon>
        <taxon>rosids</taxon>
        <taxon>malvids</taxon>
        <taxon>Malvales</taxon>
        <taxon>Malvaceae</taxon>
        <taxon>Grewioideae</taxon>
        <taxon>Apeibeae</taxon>
        <taxon>Corchorus</taxon>
    </lineage>
</organism>
<feature type="compositionally biased region" description="Basic and acidic residues" evidence="1">
    <location>
        <begin position="82"/>
        <end position="114"/>
    </location>
</feature>
<protein>
    <submittedName>
        <fullName evidence="2">Uncharacterized protein</fullName>
    </submittedName>
</protein>
<sequence>PGRLRTVLRLCRHRTGRAARSPAAGPSAAHLRHHAERDDAGHTVLHPHGADTGAKRHGRGPAGDRGPALRPRARRRGLCGDLRGRAAGGDHGRGRGIGDLHGPDLPAHHDALRL</sequence>
<proteinExistence type="predicted"/>